<keyword evidence="4 18" id="KW-0963">Cytoplasm</keyword>
<evidence type="ECO:0000256" key="7">
    <source>
        <dbReference type="ARBA" id="ARBA00022723"/>
    </source>
</evidence>
<dbReference type="InterPro" id="IPR005882">
    <property type="entry name" value="Bifunctional_GlmU"/>
</dbReference>
<comment type="pathway">
    <text evidence="18">Nucleotide-sugar biosynthesis; UDP-N-acetyl-alpha-D-glucosamine biosynthesis; N-acetyl-alpha-D-glucosamine 1-phosphate from alpha-D-glucosamine 6-phosphate (route II): step 2/2.</text>
</comment>
<dbReference type="InterPro" id="IPR011004">
    <property type="entry name" value="Trimer_LpxA-like_sf"/>
</dbReference>
<comment type="catalytic activity">
    <reaction evidence="15 18">
        <text>alpha-D-glucosamine 1-phosphate + acetyl-CoA = N-acetyl-alpha-D-glucosamine 1-phosphate + CoA + H(+)</text>
        <dbReference type="Rhea" id="RHEA:13725"/>
        <dbReference type="ChEBI" id="CHEBI:15378"/>
        <dbReference type="ChEBI" id="CHEBI:57287"/>
        <dbReference type="ChEBI" id="CHEBI:57288"/>
        <dbReference type="ChEBI" id="CHEBI:57776"/>
        <dbReference type="ChEBI" id="CHEBI:58516"/>
        <dbReference type="EC" id="2.3.1.157"/>
    </reaction>
</comment>
<dbReference type="PANTHER" id="PTHR43584:SF3">
    <property type="entry name" value="BIFUNCTIONAL PROTEIN GLMU"/>
    <property type="match status" value="1"/>
</dbReference>
<dbReference type="EC" id="2.7.7.23" evidence="18"/>
<dbReference type="SUPFAM" id="SSF53448">
    <property type="entry name" value="Nucleotide-diphospho-sugar transferases"/>
    <property type="match status" value="1"/>
</dbReference>
<feature type="binding site" evidence="18">
    <location>
        <begin position="75"/>
        <end position="76"/>
    </location>
    <ligand>
        <name>UDP-N-acetyl-alpha-D-glucosamine</name>
        <dbReference type="ChEBI" id="CHEBI:57705"/>
    </ligand>
</feature>
<evidence type="ECO:0000256" key="12">
    <source>
        <dbReference type="ARBA" id="ARBA00023268"/>
    </source>
</evidence>
<reference evidence="20 21" key="1">
    <citation type="submission" date="2020-09" db="EMBL/GenBank/DDBJ databases">
        <title>Roseomonas.</title>
        <authorList>
            <person name="Zhu W."/>
        </authorList>
    </citation>
    <scope>NUCLEOTIDE SEQUENCE [LARGE SCALE GENOMIC DNA]</scope>
    <source>
        <strain evidence="20 21">1311</strain>
    </source>
</reference>
<feature type="region of interest" description="Linker" evidence="18">
    <location>
        <begin position="225"/>
        <end position="245"/>
    </location>
</feature>
<feature type="binding site" evidence="18">
    <location>
        <position position="150"/>
    </location>
    <ligand>
        <name>UDP-N-acetyl-alpha-D-glucosamine</name>
        <dbReference type="ChEBI" id="CHEBI:57705"/>
    </ligand>
</feature>
<feature type="binding site" evidence="18">
    <location>
        <position position="358"/>
    </location>
    <ligand>
        <name>acetyl-CoA</name>
        <dbReference type="ChEBI" id="CHEBI:57288"/>
    </ligand>
</feature>
<dbReference type="InterPro" id="IPR050065">
    <property type="entry name" value="GlmU-like"/>
</dbReference>
<protein>
    <recommendedName>
        <fullName evidence="18">Bifunctional protein GlmU</fullName>
    </recommendedName>
    <domain>
        <recommendedName>
            <fullName evidence="18">UDP-N-acetylglucosamine pyrophosphorylase</fullName>
            <ecNumber evidence="18">2.7.7.23</ecNumber>
        </recommendedName>
        <alternativeName>
            <fullName evidence="18">N-acetylglucosamine-1-phosphate uridyltransferase</fullName>
        </alternativeName>
    </domain>
    <domain>
        <recommendedName>
            <fullName evidence="18">Glucosamine-1-phosphate N-acetyltransferase</fullName>
            <ecNumber evidence="18">2.3.1.157</ecNumber>
        </recommendedName>
    </domain>
</protein>
<feature type="binding site" evidence="18">
    <location>
        <position position="100"/>
    </location>
    <ligand>
        <name>Mg(2+)</name>
        <dbReference type="ChEBI" id="CHEBI:18420"/>
    </ligand>
</feature>
<keyword evidence="5 18" id="KW-0808">Transferase</keyword>
<feature type="binding site" evidence="18">
    <location>
        <begin position="364"/>
        <end position="365"/>
    </location>
    <ligand>
        <name>acetyl-CoA</name>
        <dbReference type="ChEBI" id="CHEBI:57288"/>
    </ligand>
</feature>
<comment type="subunit">
    <text evidence="18">Homotrimer.</text>
</comment>
<evidence type="ECO:0000256" key="8">
    <source>
        <dbReference type="ARBA" id="ARBA00022737"/>
    </source>
</evidence>
<evidence type="ECO:0000256" key="2">
    <source>
        <dbReference type="ARBA" id="ARBA00007707"/>
    </source>
</evidence>
<feature type="binding site" evidence="18">
    <location>
        <position position="165"/>
    </location>
    <ligand>
        <name>UDP-N-acetyl-alpha-D-glucosamine</name>
        <dbReference type="ChEBI" id="CHEBI:57705"/>
    </ligand>
</feature>
<evidence type="ECO:0000256" key="16">
    <source>
        <dbReference type="ARBA" id="ARBA00048493"/>
    </source>
</evidence>
<comment type="similarity">
    <text evidence="3 18">In the N-terminal section; belongs to the N-acetylglucosamine-1-phosphate uridyltransferase family.</text>
</comment>
<dbReference type="GO" id="GO:0003977">
    <property type="term" value="F:UDP-N-acetylglucosamine diphosphorylase activity"/>
    <property type="evidence" value="ECO:0007669"/>
    <property type="project" value="UniProtKB-EC"/>
</dbReference>
<feature type="binding site" evidence="18">
    <location>
        <position position="22"/>
    </location>
    <ligand>
        <name>UDP-N-acetyl-alpha-D-glucosamine</name>
        <dbReference type="ChEBI" id="CHEBI:57705"/>
    </ligand>
</feature>
<comment type="cofactor">
    <cofactor evidence="18">
        <name>Mg(2+)</name>
        <dbReference type="ChEBI" id="CHEBI:18420"/>
    </cofactor>
    <text evidence="18">Binds 1 Mg(2+) ion per subunit.</text>
</comment>
<dbReference type="PANTHER" id="PTHR43584">
    <property type="entry name" value="NUCLEOTIDYL TRANSFERASE"/>
    <property type="match status" value="1"/>
</dbReference>
<evidence type="ECO:0000256" key="9">
    <source>
        <dbReference type="ARBA" id="ARBA00022842"/>
    </source>
</evidence>
<evidence type="ECO:0000256" key="14">
    <source>
        <dbReference type="ARBA" id="ARBA00023316"/>
    </source>
</evidence>
<feature type="binding site" evidence="18">
    <location>
        <position position="135"/>
    </location>
    <ligand>
        <name>UDP-N-acetyl-alpha-D-glucosamine</name>
        <dbReference type="ChEBI" id="CHEBI:57705"/>
    </ligand>
</feature>
<feature type="binding site" evidence="18">
    <location>
        <position position="401"/>
    </location>
    <ligand>
        <name>acetyl-CoA</name>
        <dbReference type="ChEBI" id="CHEBI:57288"/>
    </ligand>
</feature>
<comment type="caution">
    <text evidence="18">Lacks conserved residue(s) required for the propagation of feature annotation.</text>
</comment>
<evidence type="ECO:0000259" key="19">
    <source>
        <dbReference type="Pfam" id="PF12804"/>
    </source>
</evidence>
<evidence type="ECO:0000256" key="13">
    <source>
        <dbReference type="ARBA" id="ARBA00023315"/>
    </source>
</evidence>
<feature type="domain" description="MobA-like NTP transferase" evidence="19">
    <location>
        <begin position="5"/>
        <end position="134"/>
    </location>
</feature>
<name>A0ABS3KH61_9PROT</name>
<feature type="binding site" evidence="18">
    <location>
        <position position="355"/>
    </location>
    <ligand>
        <name>UDP-N-acetyl-alpha-D-glucosamine</name>
        <dbReference type="ChEBI" id="CHEBI:57705"/>
    </ligand>
</feature>
<organism evidence="20 21">
    <name type="scientific">Roseomonas marmotae</name>
    <dbReference type="NCBI Taxonomy" id="2768161"/>
    <lineage>
        <taxon>Bacteria</taxon>
        <taxon>Pseudomonadati</taxon>
        <taxon>Pseudomonadota</taxon>
        <taxon>Alphaproteobacteria</taxon>
        <taxon>Acetobacterales</taxon>
        <taxon>Roseomonadaceae</taxon>
        <taxon>Roseomonas</taxon>
    </lineage>
</organism>
<evidence type="ECO:0000256" key="10">
    <source>
        <dbReference type="ARBA" id="ARBA00022960"/>
    </source>
</evidence>
<keyword evidence="8 18" id="KW-0677">Repeat</keyword>
<feature type="binding site" evidence="18">
    <location>
        <position position="329"/>
    </location>
    <ligand>
        <name>UDP-N-acetyl-alpha-D-glucosamine</name>
        <dbReference type="ChEBI" id="CHEBI:57705"/>
    </ligand>
</feature>
<dbReference type="CDD" id="cd03353">
    <property type="entry name" value="LbH_GlmU_C"/>
    <property type="match status" value="1"/>
</dbReference>
<feature type="binding site" evidence="18">
    <location>
        <begin position="8"/>
        <end position="11"/>
    </location>
    <ligand>
        <name>UDP-N-acetyl-alpha-D-glucosamine</name>
        <dbReference type="ChEBI" id="CHEBI:57705"/>
    </ligand>
</feature>
<feature type="region of interest" description="N-acetyltransferase" evidence="18">
    <location>
        <begin position="246"/>
        <end position="441"/>
    </location>
</feature>
<evidence type="ECO:0000256" key="11">
    <source>
        <dbReference type="ARBA" id="ARBA00022984"/>
    </source>
</evidence>
<dbReference type="HAMAP" id="MF_01631">
    <property type="entry name" value="GlmU"/>
    <property type="match status" value="1"/>
</dbReference>
<comment type="similarity">
    <text evidence="2 18">In the C-terminal section; belongs to the transferase hexapeptide repeat family.</text>
</comment>
<keyword evidence="10 18" id="KW-0133">Cell shape</keyword>
<dbReference type="EC" id="2.3.1.157" evidence="18"/>
<dbReference type="InterPro" id="IPR001451">
    <property type="entry name" value="Hexapep"/>
</dbReference>
<dbReference type="InterPro" id="IPR029044">
    <property type="entry name" value="Nucleotide-diphossugar_trans"/>
</dbReference>
<evidence type="ECO:0000256" key="1">
    <source>
        <dbReference type="ARBA" id="ARBA00004496"/>
    </source>
</evidence>
<comment type="function">
    <text evidence="17 18">Catalyzes the last two sequential reactions in the de novo biosynthetic pathway for UDP-N-acetylglucosamine (UDP-GlcNAc). The C-terminal domain catalyzes the transfer of acetyl group from acetyl coenzyme A to glucosamine-1-phosphate (GlcN-1-P) to produce N-acetylglucosamine-1-phosphate (GlcNAc-1-P), which is converted into UDP-GlcNAc by the transfer of uridine 5-monophosphate (from uridine 5-triphosphate), a reaction catalyzed by the N-terminal domain.</text>
</comment>
<dbReference type="Proteomes" id="UP001518990">
    <property type="component" value="Unassembled WGS sequence"/>
</dbReference>
<keyword evidence="6 18" id="KW-0548">Nucleotidyltransferase</keyword>
<feature type="binding site" evidence="18">
    <location>
        <position position="70"/>
    </location>
    <ligand>
        <name>UDP-N-acetyl-alpha-D-glucosamine</name>
        <dbReference type="ChEBI" id="CHEBI:57705"/>
    </ligand>
</feature>
<keyword evidence="11 18" id="KW-0573">Peptidoglycan synthesis</keyword>
<dbReference type="Gene3D" id="2.160.10.10">
    <property type="entry name" value="Hexapeptide repeat proteins"/>
    <property type="match status" value="1"/>
</dbReference>
<feature type="binding site" evidence="18">
    <location>
        <position position="418"/>
    </location>
    <ligand>
        <name>acetyl-CoA</name>
        <dbReference type="ChEBI" id="CHEBI:57288"/>
    </ligand>
</feature>
<dbReference type="RefSeq" id="WP_207450266.1">
    <property type="nucleotide sequence ID" value="NZ_CP061091.1"/>
</dbReference>
<feature type="binding site" evidence="18">
    <location>
        <position position="311"/>
    </location>
    <ligand>
        <name>UDP-N-acetyl-alpha-D-glucosamine</name>
        <dbReference type="ChEBI" id="CHEBI:57705"/>
    </ligand>
</feature>
<keyword evidence="14 18" id="KW-0961">Cell wall biogenesis/degradation</keyword>
<evidence type="ECO:0000256" key="6">
    <source>
        <dbReference type="ARBA" id="ARBA00022695"/>
    </source>
</evidence>
<dbReference type="InterPro" id="IPR025877">
    <property type="entry name" value="MobA-like_NTP_Trfase"/>
</dbReference>
<keyword evidence="12 18" id="KW-0511">Multifunctional enzyme</keyword>
<evidence type="ECO:0000256" key="17">
    <source>
        <dbReference type="ARBA" id="ARBA00049628"/>
    </source>
</evidence>
<comment type="subcellular location">
    <subcellularLocation>
        <location evidence="1 18">Cytoplasm</location>
    </subcellularLocation>
</comment>
<feature type="region of interest" description="Pyrophosphorylase" evidence="18">
    <location>
        <begin position="1"/>
        <end position="224"/>
    </location>
</feature>
<dbReference type="EMBL" id="JACTNF010000030">
    <property type="protein sequence ID" value="MBO1076814.1"/>
    <property type="molecule type" value="Genomic_DNA"/>
</dbReference>
<comment type="caution">
    <text evidence="20">The sequence shown here is derived from an EMBL/GenBank/DDBJ whole genome shotgun (WGS) entry which is preliminary data.</text>
</comment>
<keyword evidence="7 18" id="KW-0479">Metal-binding</keyword>
<keyword evidence="9 18" id="KW-0460">Magnesium</keyword>
<dbReference type="Gene3D" id="3.90.550.10">
    <property type="entry name" value="Spore Coat Polysaccharide Biosynthesis Protein SpsA, Chain A"/>
    <property type="match status" value="1"/>
</dbReference>
<evidence type="ECO:0000256" key="15">
    <source>
        <dbReference type="ARBA" id="ARBA00048247"/>
    </source>
</evidence>
<dbReference type="SUPFAM" id="SSF51161">
    <property type="entry name" value="Trimeric LpxA-like enzymes"/>
    <property type="match status" value="1"/>
</dbReference>
<keyword evidence="21" id="KW-1185">Reference proteome</keyword>
<comment type="catalytic activity">
    <reaction evidence="16 18">
        <text>N-acetyl-alpha-D-glucosamine 1-phosphate + UTP + H(+) = UDP-N-acetyl-alpha-D-glucosamine + diphosphate</text>
        <dbReference type="Rhea" id="RHEA:13509"/>
        <dbReference type="ChEBI" id="CHEBI:15378"/>
        <dbReference type="ChEBI" id="CHEBI:33019"/>
        <dbReference type="ChEBI" id="CHEBI:46398"/>
        <dbReference type="ChEBI" id="CHEBI:57705"/>
        <dbReference type="ChEBI" id="CHEBI:57776"/>
        <dbReference type="EC" id="2.7.7.23"/>
    </reaction>
</comment>
<dbReference type="Pfam" id="PF12804">
    <property type="entry name" value="NTP_transf_3"/>
    <property type="match status" value="1"/>
</dbReference>
<feature type="active site" description="Proton acceptor" evidence="18">
    <location>
        <position position="341"/>
    </location>
</feature>
<evidence type="ECO:0000256" key="5">
    <source>
        <dbReference type="ARBA" id="ARBA00022679"/>
    </source>
</evidence>
<proteinExistence type="inferred from homology"/>
<feature type="binding site" evidence="18">
    <location>
        <position position="383"/>
    </location>
    <ligand>
        <name>acetyl-CoA</name>
        <dbReference type="ChEBI" id="CHEBI:57288"/>
    </ligand>
</feature>
<evidence type="ECO:0000313" key="21">
    <source>
        <dbReference type="Proteomes" id="UP001518990"/>
    </source>
</evidence>
<dbReference type="CDD" id="cd02540">
    <property type="entry name" value="GT2_GlmU_N_bac"/>
    <property type="match status" value="1"/>
</dbReference>
<evidence type="ECO:0000256" key="18">
    <source>
        <dbReference type="HAMAP-Rule" id="MF_01631"/>
    </source>
</evidence>
<sequence length="441" mass="46126">MQAAAILLAAGLGTRMRSSLPKAMHGLAGRPMLNHLIAACEGVFDRVVVVVGPDMPMLERAAAPHPTVVQAERLGTGHAALQAAPLLEGFEGDVAVLYADNPLITTETLSRLRAARAEAGLALLAMRPADPGRYGRVVQDAAGNVLRIVEYADASESERDIGLCNAGVLCAPAQDLFRWLRNVRNDNRASEYYLTDIVPLAVNDGARVRAVEAPEAELRGINSRAELAAAEAEVQARLRQAAMAGGATLVQPESVVFSHDTVLGQDVTVEPNVVFAPGVRVEDGATIRAFSHLEGCVVRGGAVVGPYARLRPGTDVGPQAHVGNFVELKNTVLGAGAKANHLTYLGDADIGPKSNIGAGTITCNYDGFQKSRTSIGAGVFVGSDSVLVAPVRIGDGAFTAAGSVITRDVTADAMAFGRARQTEKPGAAAAFRAMRQDRKKS</sequence>
<comment type="pathway">
    <text evidence="18">Nucleotide-sugar biosynthesis; UDP-N-acetyl-alpha-D-glucosamine biosynthesis; UDP-N-acetyl-alpha-D-glucosamine from N-acetyl-alpha-D-glucosamine 1-phosphate: step 1/1.</text>
</comment>
<dbReference type="NCBIfam" id="NF010933">
    <property type="entry name" value="PRK14353.1"/>
    <property type="match status" value="1"/>
</dbReference>
<evidence type="ECO:0000256" key="3">
    <source>
        <dbReference type="ARBA" id="ARBA00007947"/>
    </source>
</evidence>
<feature type="binding site" evidence="18">
    <location>
        <position position="344"/>
    </location>
    <ligand>
        <name>UDP-N-acetyl-alpha-D-glucosamine</name>
        <dbReference type="ChEBI" id="CHEBI:57705"/>
    </ligand>
</feature>
<dbReference type="NCBIfam" id="TIGR01173">
    <property type="entry name" value="glmU"/>
    <property type="match status" value="1"/>
</dbReference>
<feature type="binding site" evidence="18">
    <location>
        <position position="222"/>
    </location>
    <ligand>
        <name>Mg(2+)</name>
        <dbReference type="ChEBI" id="CHEBI:18420"/>
    </ligand>
</feature>
<gene>
    <name evidence="18 20" type="primary">glmU</name>
    <name evidence="20" type="ORF">IAI60_19545</name>
</gene>
<accession>A0ABS3KH61</accession>
<evidence type="ECO:0000256" key="4">
    <source>
        <dbReference type="ARBA" id="ARBA00022490"/>
    </source>
</evidence>
<dbReference type="Pfam" id="PF00132">
    <property type="entry name" value="Hexapep"/>
    <property type="match status" value="2"/>
</dbReference>
<comment type="pathway">
    <text evidence="18">Bacterial outer membrane biogenesis; LPS lipid A biosynthesis.</text>
</comment>
<feature type="binding site" evidence="18">
    <location>
        <position position="222"/>
    </location>
    <ligand>
        <name>UDP-N-acetyl-alpha-D-glucosamine</name>
        <dbReference type="ChEBI" id="CHEBI:57705"/>
    </ligand>
</feature>
<keyword evidence="13 18" id="KW-0012">Acyltransferase</keyword>
<evidence type="ECO:0000313" key="20">
    <source>
        <dbReference type="EMBL" id="MBO1076814.1"/>
    </source>
</evidence>
<dbReference type="InterPro" id="IPR038009">
    <property type="entry name" value="GlmU_C_LbH"/>
</dbReference>